<proteinExistence type="predicted"/>
<sequence length="82" mass="9653">MKNILKFAQRFGFTELYEACWSYFKENIGLNNVCEIIQMADLCKNMQMKEKCKQIVIENKAEIEQAKLEALPKNILFDVFVL</sequence>
<protein>
    <submittedName>
        <fullName evidence="2">Uncharacterized protein</fullName>
    </submittedName>
</protein>
<dbReference type="Proteomes" id="UP000887578">
    <property type="component" value="Unplaced"/>
</dbReference>
<dbReference type="Gene3D" id="3.30.710.10">
    <property type="entry name" value="Potassium Channel Kv1.1, Chain A"/>
    <property type="match status" value="1"/>
</dbReference>
<dbReference type="WBParaSite" id="PDA_v2.g18099.t1">
    <property type="protein sequence ID" value="PDA_v2.g18099.t1"/>
    <property type="gene ID" value="PDA_v2.g18099"/>
</dbReference>
<accession>A0A914PJI8</accession>
<reference evidence="2" key="1">
    <citation type="submission" date="2022-11" db="UniProtKB">
        <authorList>
            <consortium name="WormBaseParasite"/>
        </authorList>
    </citation>
    <scope>IDENTIFICATION</scope>
</reference>
<dbReference type="InterPro" id="IPR011333">
    <property type="entry name" value="SKP1/BTB/POZ_sf"/>
</dbReference>
<dbReference type="AlphaFoldDB" id="A0A914PJI8"/>
<organism evidence="1 2">
    <name type="scientific">Panagrolaimus davidi</name>
    <dbReference type="NCBI Taxonomy" id="227884"/>
    <lineage>
        <taxon>Eukaryota</taxon>
        <taxon>Metazoa</taxon>
        <taxon>Ecdysozoa</taxon>
        <taxon>Nematoda</taxon>
        <taxon>Chromadorea</taxon>
        <taxon>Rhabditida</taxon>
        <taxon>Tylenchina</taxon>
        <taxon>Panagrolaimomorpha</taxon>
        <taxon>Panagrolaimoidea</taxon>
        <taxon>Panagrolaimidae</taxon>
        <taxon>Panagrolaimus</taxon>
    </lineage>
</organism>
<keyword evidence="1" id="KW-1185">Reference proteome</keyword>
<evidence type="ECO:0000313" key="2">
    <source>
        <dbReference type="WBParaSite" id="PDA_v2.g18099.t1"/>
    </source>
</evidence>
<name>A0A914PJI8_9BILA</name>
<evidence type="ECO:0000313" key="1">
    <source>
        <dbReference type="Proteomes" id="UP000887578"/>
    </source>
</evidence>